<sequence length="101" mass="11837">MLTRIVRMSFTEEKVPAFMELFESVKHKIRAFPGCEYLELLQDIDQPNVLMSYSKWCNDDALQRYRQSDFFRGTWKATKVLFSDAPVAYSVNSLEKIDSTL</sequence>
<dbReference type="InterPro" id="IPR007138">
    <property type="entry name" value="ABM_dom"/>
</dbReference>
<dbReference type="Gene3D" id="3.30.70.100">
    <property type="match status" value="1"/>
</dbReference>
<dbReference type="Pfam" id="PF03992">
    <property type="entry name" value="ABM"/>
    <property type="match status" value="1"/>
</dbReference>
<dbReference type="AlphaFoldDB" id="A0AAW9S7B9"/>
<comment type="caution">
    <text evidence="2">The sequence shown here is derived from an EMBL/GenBank/DDBJ whole genome shotgun (WGS) entry which is preliminary data.</text>
</comment>
<evidence type="ECO:0000313" key="3">
    <source>
        <dbReference type="Proteomes" id="UP001403385"/>
    </source>
</evidence>
<dbReference type="GO" id="GO:0004497">
    <property type="term" value="F:monooxygenase activity"/>
    <property type="evidence" value="ECO:0007669"/>
    <property type="project" value="UniProtKB-KW"/>
</dbReference>
<keyword evidence="2" id="KW-0503">Monooxygenase</keyword>
<organism evidence="2 3">
    <name type="scientific">Rapidithrix thailandica</name>
    <dbReference type="NCBI Taxonomy" id="413964"/>
    <lineage>
        <taxon>Bacteria</taxon>
        <taxon>Pseudomonadati</taxon>
        <taxon>Bacteroidota</taxon>
        <taxon>Cytophagia</taxon>
        <taxon>Cytophagales</taxon>
        <taxon>Flammeovirgaceae</taxon>
        <taxon>Rapidithrix</taxon>
    </lineage>
</organism>
<accession>A0AAW9S7B9</accession>
<dbReference type="PROSITE" id="PS51725">
    <property type="entry name" value="ABM"/>
    <property type="match status" value="1"/>
</dbReference>
<evidence type="ECO:0000313" key="2">
    <source>
        <dbReference type="EMBL" id="MEN7548911.1"/>
    </source>
</evidence>
<keyword evidence="2" id="KW-0560">Oxidoreductase</keyword>
<feature type="domain" description="ABM" evidence="1">
    <location>
        <begin position="2"/>
        <end position="92"/>
    </location>
</feature>
<dbReference type="EMBL" id="JBDKWZ010000007">
    <property type="protein sequence ID" value="MEN7548911.1"/>
    <property type="molecule type" value="Genomic_DNA"/>
</dbReference>
<reference evidence="2 3" key="1">
    <citation type="submission" date="2024-04" db="EMBL/GenBank/DDBJ databases">
        <title>Novel genus in family Flammeovirgaceae.</title>
        <authorList>
            <person name="Nguyen T.H."/>
            <person name="Vuong T.Q."/>
            <person name="Le H."/>
            <person name="Kim S.-G."/>
        </authorList>
    </citation>
    <scope>NUCLEOTIDE SEQUENCE [LARGE SCALE GENOMIC DNA]</scope>
    <source>
        <strain evidence="2 3">JCM 23209</strain>
    </source>
</reference>
<dbReference type="RefSeq" id="WP_346821688.1">
    <property type="nucleotide sequence ID" value="NZ_JBDKWZ010000007.1"/>
</dbReference>
<gene>
    <name evidence="2" type="ORF">AAG747_13395</name>
</gene>
<dbReference type="SUPFAM" id="SSF54909">
    <property type="entry name" value="Dimeric alpha+beta barrel"/>
    <property type="match status" value="1"/>
</dbReference>
<dbReference type="InterPro" id="IPR011008">
    <property type="entry name" value="Dimeric_a/b-barrel"/>
</dbReference>
<name>A0AAW9S7B9_9BACT</name>
<evidence type="ECO:0000259" key="1">
    <source>
        <dbReference type="PROSITE" id="PS51725"/>
    </source>
</evidence>
<keyword evidence="3" id="KW-1185">Reference proteome</keyword>
<protein>
    <submittedName>
        <fullName evidence="2">Antibiotic biosynthesis monooxygenase family protein</fullName>
    </submittedName>
</protein>
<dbReference type="Proteomes" id="UP001403385">
    <property type="component" value="Unassembled WGS sequence"/>
</dbReference>
<proteinExistence type="predicted"/>